<dbReference type="Pfam" id="PF01569">
    <property type="entry name" value="PAP2"/>
    <property type="match status" value="1"/>
</dbReference>
<dbReference type="GO" id="GO:0046839">
    <property type="term" value="P:phospholipid dephosphorylation"/>
    <property type="evidence" value="ECO:0007669"/>
    <property type="project" value="TreeGrafter"/>
</dbReference>
<evidence type="ECO:0000256" key="7">
    <source>
        <dbReference type="SAM" id="Phobius"/>
    </source>
</evidence>
<protein>
    <recommendedName>
        <fullName evidence="8">Phosphatidic acid phosphatase type 2/haloperoxidase domain-containing protein</fullName>
    </recommendedName>
</protein>
<feature type="transmembrane region" description="Helical" evidence="7">
    <location>
        <begin position="138"/>
        <end position="159"/>
    </location>
</feature>
<dbReference type="CDD" id="cd03390">
    <property type="entry name" value="PAP2_containing_1_like"/>
    <property type="match status" value="1"/>
</dbReference>
<feature type="domain" description="Phosphatidic acid phosphatase type 2/haloperoxidase" evidence="8">
    <location>
        <begin position="174"/>
        <end position="324"/>
    </location>
</feature>
<dbReference type="GO" id="GO:0008195">
    <property type="term" value="F:phosphatidate phosphatase activity"/>
    <property type="evidence" value="ECO:0007669"/>
    <property type="project" value="TreeGrafter"/>
</dbReference>
<dbReference type="InterPro" id="IPR043216">
    <property type="entry name" value="PAP-like"/>
</dbReference>
<dbReference type="PANTHER" id="PTHR10165">
    <property type="entry name" value="LIPID PHOSPHATE PHOSPHATASE"/>
    <property type="match status" value="1"/>
</dbReference>
<dbReference type="OrthoDB" id="10030083at2759"/>
<feature type="region of interest" description="Disordered" evidence="6">
    <location>
        <begin position="47"/>
        <end position="67"/>
    </location>
</feature>
<name>A0A6A6FSL1_9PEZI</name>
<feature type="transmembrane region" description="Helical" evidence="7">
    <location>
        <begin position="278"/>
        <end position="300"/>
    </location>
</feature>
<dbReference type="GO" id="GO:0006644">
    <property type="term" value="P:phospholipid metabolic process"/>
    <property type="evidence" value="ECO:0007669"/>
    <property type="project" value="InterPro"/>
</dbReference>
<evidence type="ECO:0000256" key="3">
    <source>
        <dbReference type="ARBA" id="ARBA00022692"/>
    </source>
</evidence>
<proteinExistence type="inferred from homology"/>
<dbReference type="EMBL" id="ML992664">
    <property type="protein sequence ID" value="KAF2216485.1"/>
    <property type="molecule type" value="Genomic_DNA"/>
</dbReference>
<evidence type="ECO:0000256" key="6">
    <source>
        <dbReference type="SAM" id="MobiDB-lite"/>
    </source>
</evidence>
<comment type="similarity">
    <text evidence="2">Belongs to the PA-phosphatase related phosphoesterase family.</text>
</comment>
<keyword evidence="3 7" id="KW-0812">Transmembrane</keyword>
<keyword evidence="10" id="KW-1185">Reference proteome</keyword>
<feature type="transmembrane region" description="Helical" evidence="7">
    <location>
        <begin position="306"/>
        <end position="327"/>
    </location>
</feature>
<feature type="transmembrane region" description="Helical" evidence="7">
    <location>
        <begin position="171"/>
        <end position="194"/>
    </location>
</feature>
<dbReference type="PANTHER" id="PTHR10165:SF84">
    <property type="entry name" value="PHOSPHATIDIC ACID PHOSPHATASE BETA"/>
    <property type="match status" value="1"/>
</dbReference>
<comment type="subcellular location">
    <subcellularLocation>
        <location evidence="1">Membrane</location>
        <topology evidence="1">Multi-pass membrane protein</topology>
    </subcellularLocation>
</comment>
<dbReference type="GO" id="GO:0016020">
    <property type="term" value="C:membrane"/>
    <property type="evidence" value="ECO:0007669"/>
    <property type="project" value="UniProtKB-SubCell"/>
</dbReference>
<sequence>MTNQMVTSHRFANYFLMHLPGTASSLARSTPYPKMPLFTRRNQPADANTATAVGGNHEKHASRRAARNDYGEATLNSRPTFGQWVKMTWPDLLTMVVMGAVGLGVYEAPPAPSRSFPVTFADGEVVYPQFAYPSRQEIIPIWAAALLASLVPITIFLIMQIRIRCFWDLNNATIGLLYSLITAAVFQVFVKWLIGGLRPHFLAVCQPSATLINGSNSGNGFSNIMYDRKICTGDEHDINDALESMPSGHTTAAFAGFVFLYLHLNAKLKVWSNYHPAMWKLIVTYMPILGACLIGGALTIDEFHNWYDIFAGAVIGSIFAFSSYRMVYASVWDFRFNHVPLSRHVPFTFSNSLGPFGGFHDAMWTRQVGWGQGTTGVGGAPFDVSSKGAFAAGAAGASGSADAGLHHHHHHQSGDTRKPIGGGSPRRGEQMV</sequence>
<evidence type="ECO:0000256" key="2">
    <source>
        <dbReference type="ARBA" id="ARBA00008816"/>
    </source>
</evidence>
<accession>A0A6A6FSL1</accession>
<dbReference type="Gene3D" id="1.20.144.10">
    <property type="entry name" value="Phosphatidic acid phosphatase type 2/haloperoxidase"/>
    <property type="match status" value="1"/>
</dbReference>
<organism evidence="9 10">
    <name type="scientific">Cercospora zeae-maydis SCOH1-5</name>
    <dbReference type="NCBI Taxonomy" id="717836"/>
    <lineage>
        <taxon>Eukaryota</taxon>
        <taxon>Fungi</taxon>
        <taxon>Dikarya</taxon>
        <taxon>Ascomycota</taxon>
        <taxon>Pezizomycotina</taxon>
        <taxon>Dothideomycetes</taxon>
        <taxon>Dothideomycetidae</taxon>
        <taxon>Mycosphaerellales</taxon>
        <taxon>Mycosphaerellaceae</taxon>
        <taxon>Cercospora</taxon>
    </lineage>
</organism>
<feature type="transmembrane region" description="Helical" evidence="7">
    <location>
        <begin position="248"/>
        <end position="266"/>
    </location>
</feature>
<feature type="region of interest" description="Disordered" evidence="6">
    <location>
        <begin position="400"/>
        <end position="432"/>
    </location>
</feature>
<evidence type="ECO:0000313" key="10">
    <source>
        <dbReference type="Proteomes" id="UP000799539"/>
    </source>
</evidence>
<dbReference type="SMART" id="SM00014">
    <property type="entry name" value="acidPPc"/>
    <property type="match status" value="1"/>
</dbReference>
<gene>
    <name evidence="9" type="ORF">CERZMDRAFT_116432</name>
</gene>
<evidence type="ECO:0000259" key="8">
    <source>
        <dbReference type="SMART" id="SM00014"/>
    </source>
</evidence>
<reference evidence="9" key="1">
    <citation type="journal article" date="2020" name="Stud. Mycol.">
        <title>101 Dothideomycetes genomes: a test case for predicting lifestyles and emergence of pathogens.</title>
        <authorList>
            <person name="Haridas S."/>
            <person name="Albert R."/>
            <person name="Binder M."/>
            <person name="Bloem J."/>
            <person name="Labutti K."/>
            <person name="Salamov A."/>
            <person name="Andreopoulos B."/>
            <person name="Baker S."/>
            <person name="Barry K."/>
            <person name="Bills G."/>
            <person name="Bluhm B."/>
            <person name="Cannon C."/>
            <person name="Castanera R."/>
            <person name="Culley D."/>
            <person name="Daum C."/>
            <person name="Ezra D."/>
            <person name="Gonzalez J."/>
            <person name="Henrissat B."/>
            <person name="Kuo A."/>
            <person name="Liang C."/>
            <person name="Lipzen A."/>
            <person name="Lutzoni F."/>
            <person name="Magnuson J."/>
            <person name="Mondo S."/>
            <person name="Nolan M."/>
            <person name="Ohm R."/>
            <person name="Pangilinan J."/>
            <person name="Park H.-J."/>
            <person name="Ramirez L."/>
            <person name="Alfaro M."/>
            <person name="Sun H."/>
            <person name="Tritt A."/>
            <person name="Yoshinaga Y."/>
            <person name="Zwiers L.-H."/>
            <person name="Turgeon B."/>
            <person name="Goodwin S."/>
            <person name="Spatafora J."/>
            <person name="Crous P."/>
            <person name="Grigoriev I."/>
        </authorList>
    </citation>
    <scope>NUCLEOTIDE SEQUENCE</scope>
    <source>
        <strain evidence="9">SCOH1-5</strain>
    </source>
</reference>
<feature type="transmembrane region" description="Helical" evidence="7">
    <location>
        <begin position="88"/>
        <end position="106"/>
    </location>
</feature>
<dbReference type="FunFam" id="1.20.144.10:FF:000035">
    <property type="entry name" value="Putative Lipid phosphate phosphatase 1"/>
    <property type="match status" value="1"/>
</dbReference>
<dbReference type="InterPro" id="IPR036938">
    <property type="entry name" value="PAP2/HPO_sf"/>
</dbReference>
<dbReference type="InterPro" id="IPR000326">
    <property type="entry name" value="PAP2/HPO"/>
</dbReference>
<dbReference type="AlphaFoldDB" id="A0A6A6FSL1"/>
<keyword evidence="4 7" id="KW-1133">Transmembrane helix</keyword>
<keyword evidence="5 7" id="KW-0472">Membrane</keyword>
<dbReference type="SUPFAM" id="SSF48317">
    <property type="entry name" value="Acid phosphatase/Vanadium-dependent haloperoxidase"/>
    <property type="match status" value="1"/>
</dbReference>
<evidence type="ECO:0000256" key="4">
    <source>
        <dbReference type="ARBA" id="ARBA00022989"/>
    </source>
</evidence>
<evidence type="ECO:0000256" key="1">
    <source>
        <dbReference type="ARBA" id="ARBA00004141"/>
    </source>
</evidence>
<evidence type="ECO:0000256" key="5">
    <source>
        <dbReference type="ARBA" id="ARBA00023136"/>
    </source>
</evidence>
<evidence type="ECO:0000313" key="9">
    <source>
        <dbReference type="EMBL" id="KAF2216485.1"/>
    </source>
</evidence>
<dbReference type="Proteomes" id="UP000799539">
    <property type="component" value="Unassembled WGS sequence"/>
</dbReference>